<keyword evidence="2" id="KW-0238">DNA-binding</keyword>
<dbReference type="Gene3D" id="3.30.450.80">
    <property type="entry name" value="Transcription factor LuxR-like, autoinducer-binding domain"/>
    <property type="match status" value="1"/>
</dbReference>
<name>A0A0C6FBM5_PSEAI</name>
<dbReference type="GO" id="GO:0003677">
    <property type="term" value="F:DNA binding"/>
    <property type="evidence" value="ECO:0007669"/>
    <property type="project" value="UniProtKB-KW"/>
</dbReference>
<dbReference type="InterPro" id="IPR005143">
    <property type="entry name" value="TF_LuxR_autoind-bd_dom"/>
</dbReference>
<dbReference type="SUPFAM" id="SSF75516">
    <property type="entry name" value="Pheromone-binding domain of LuxR-like quorum-sensing transcription factors"/>
    <property type="match status" value="1"/>
</dbReference>
<dbReference type="PANTHER" id="PTHR44688:SF16">
    <property type="entry name" value="DNA-BINDING TRANSCRIPTIONAL ACTIVATOR DEVR_DOSR"/>
    <property type="match status" value="1"/>
</dbReference>
<organism evidence="4 5">
    <name type="scientific">Pseudomonas aeruginosa</name>
    <dbReference type="NCBI Taxonomy" id="287"/>
    <lineage>
        <taxon>Bacteria</taxon>
        <taxon>Pseudomonadati</taxon>
        <taxon>Pseudomonadota</taxon>
        <taxon>Gammaproteobacteria</taxon>
        <taxon>Pseudomonadales</taxon>
        <taxon>Pseudomonadaceae</taxon>
        <taxon>Pseudomonas</taxon>
    </lineage>
</organism>
<dbReference type="Pfam" id="PF03472">
    <property type="entry name" value="Autoind_bind"/>
    <property type="match status" value="1"/>
</dbReference>
<dbReference type="SMART" id="SM00421">
    <property type="entry name" value="HTH_LUXR"/>
    <property type="match status" value="1"/>
</dbReference>
<dbReference type="InterPro" id="IPR036388">
    <property type="entry name" value="WH-like_DNA-bd_sf"/>
</dbReference>
<evidence type="ECO:0000256" key="3">
    <source>
        <dbReference type="ARBA" id="ARBA00023163"/>
    </source>
</evidence>
<dbReference type="Gene3D" id="1.10.10.10">
    <property type="entry name" value="Winged helix-like DNA-binding domain superfamily/Winged helix DNA-binding domain"/>
    <property type="match status" value="1"/>
</dbReference>
<dbReference type="RefSeq" id="WP_023091923.1">
    <property type="nucleotide sequence ID" value="NZ_AP014651.1"/>
</dbReference>
<dbReference type="PROSITE" id="PS00622">
    <property type="entry name" value="HTH_LUXR_1"/>
    <property type="match status" value="1"/>
</dbReference>
<gene>
    <name evidence="4" type="ORF">GNQ48_00010</name>
</gene>
<keyword evidence="1" id="KW-0805">Transcription regulation</keyword>
<comment type="caution">
    <text evidence="4">The sequence shown here is derived from an EMBL/GenBank/DDBJ whole genome shotgun (WGS) entry which is preliminary data.</text>
</comment>
<evidence type="ECO:0000256" key="2">
    <source>
        <dbReference type="ARBA" id="ARBA00023125"/>
    </source>
</evidence>
<dbReference type="PRINTS" id="PR00038">
    <property type="entry name" value="HTHLUXR"/>
</dbReference>
<evidence type="ECO:0000313" key="4">
    <source>
        <dbReference type="EMBL" id="MUI33374.1"/>
    </source>
</evidence>
<dbReference type="InterPro" id="IPR036693">
    <property type="entry name" value="TF_LuxR_autoind-bd_dom_sf"/>
</dbReference>
<dbReference type="GO" id="GO:0006355">
    <property type="term" value="P:regulation of DNA-templated transcription"/>
    <property type="evidence" value="ECO:0007669"/>
    <property type="project" value="InterPro"/>
</dbReference>
<dbReference type="InterPro" id="IPR000792">
    <property type="entry name" value="Tscrpt_reg_LuxR_C"/>
</dbReference>
<accession>A0A0C6FBM5</accession>
<dbReference type="Proteomes" id="UP000433532">
    <property type="component" value="Unassembled WGS sequence"/>
</dbReference>
<dbReference type="Pfam" id="PF00196">
    <property type="entry name" value="GerE"/>
    <property type="match status" value="1"/>
</dbReference>
<keyword evidence="3" id="KW-0804">Transcription</keyword>
<reference evidence="4 5" key="1">
    <citation type="submission" date="2019-11" db="EMBL/GenBank/DDBJ databases">
        <title>Genomes of ocular Pseudomonas aeruginosa isolates.</title>
        <authorList>
            <person name="Khan M."/>
            <person name="Rice S.A."/>
            <person name="Willcox M.D.P."/>
            <person name="Stapleton F."/>
        </authorList>
    </citation>
    <scope>NUCLEOTIDE SEQUENCE [LARGE SCALE GENOMIC DNA]</scope>
    <source>
        <strain evidence="4 5">PA221</strain>
    </source>
</reference>
<sequence length="237" mass="27281">MHDEREGYLEILSRITTEEEFFSLVLEICGNYGFEFFSFGARAPFPLTAPKYHFLSNYPGEWKNRYISEDYTSIDPIVRHGLLEYTPLIWNGEDFQENRFFWEEALHHGIRHGWSIPVRGKYGLISMLSLVRSSESIAATEILEKESFLLWITSMLQATFGDLLAPRIVPESNVRLTARETEMLKWTAVGKTYGEIGLILSIDQRTVKFHIVNAMRKLNSSNKAEATMKAYAIGLLN</sequence>
<dbReference type="InterPro" id="IPR016032">
    <property type="entry name" value="Sig_transdc_resp-reg_C-effctor"/>
</dbReference>
<dbReference type="PANTHER" id="PTHR44688">
    <property type="entry name" value="DNA-BINDING TRANSCRIPTIONAL ACTIVATOR DEVR_DOSR"/>
    <property type="match status" value="1"/>
</dbReference>
<dbReference type="SMR" id="A0A0C6FBM5"/>
<proteinExistence type="predicted"/>
<dbReference type="CDD" id="cd06170">
    <property type="entry name" value="LuxR_C_like"/>
    <property type="match status" value="1"/>
</dbReference>
<dbReference type="EMBL" id="WOAD01000001">
    <property type="protein sequence ID" value="MUI33374.1"/>
    <property type="molecule type" value="Genomic_DNA"/>
</dbReference>
<evidence type="ECO:0000256" key="1">
    <source>
        <dbReference type="ARBA" id="ARBA00023015"/>
    </source>
</evidence>
<dbReference type="AlphaFoldDB" id="A0A0C6FBM5"/>
<evidence type="ECO:0000313" key="5">
    <source>
        <dbReference type="Proteomes" id="UP000433532"/>
    </source>
</evidence>
<protein>
    <submittedName>
        <fullName evidence="4">LuxR family transcriptional regulator</fullName>
    </submittedName>
</protein>
<dbReference type="SUPFAM" id="SSF46894">
    <property type="entry name" value="C-terminal effector domain of the bipartite response regulators"/>
    <property type="match status" value="1"/>
</dbReference>
<dbReference type="PROSITE" id="PS50043">
    <property type="entry name" value="HTH_LUXR_2"/>
    <property type="match status" value="1"/>
</dbReference>